<protein>
    <submittedName>
        <fullName evidence="1">Uncharacterized protein</fullName>
    </submittedName>
</protein>
<accession>A0ACB6QQE6</accession>
<organism evidence="1 2">
    <name type="scientific">Lindgomyces ingoldianus</name>
    <dbReference type="NCBI Taxonomy" id="673940"/>
    <lineage>
        <taxon>Eukaryota</taxon>
        <taxon>Fungi</taxon>
        <taxon>Dikarya</taxon>
        <taxon>Ascomycota</taxon>
        <taxon>Pezizomycotina</taxon>
        <taxon>Dothideomycetes</taxon>
        <taxon>Pleosporomycetidae</taxon>
        <taxon>Pleosporales</taxon>
        <taxon>Lindgomycetaceae</taxon>
        <taxon>Lindgomyces</taxon>
    </lineage>
</organism>
<reference evidence="1" key="1">
    <citation type="journal article" date="2020" name="Stud. Mycol.">
        <title>101 Dothideomycetes genomes: a test case for predicting lifestyles and emergence of pathogens.</title>
        <authorList>
            <person name="Haridas S."/>
            <person name="Albert R."/>
            <person name="Binder M."/>
            <person name="Bloem J."/>
            <person name="Labutti K."/>
            <person name="Salamov A."/>
            <person name="Andreopoulos B."/>
            <person name="Baker S."/>
            <person name="Barry K."/>
            <person name="Bills G."/>
            <person name="Bluhm B."/>
            <person name="Cannon C."/>
            <person name="Castanera R."/>
            <person name="Culley D."/>
            <person name="Daum C."/>
            <person name="Ezra D."/>
            <person name="Gonzalez J."/>
            <person name="Henrissat B."/>
            <person name="Kuo A."/>
            <person name="Liang C."/>
            <person name="Lipzen A."/>
            <person name="Lutzoni F."/>
            <person name="Magnuson J."/>
            <person name="Mondo S."/>
            <person name="Nolan M."/>
            <person name="Ohm R."/>
            <person name="Pangilinan J."/>
            <person name="Park H.-J."/>
            <person name="Ramirez L."/>
            <person name="Alfaro M."/>
            <person name="Sun H."/>
            <person name="Tritt A."/>
            <person name="Yoshinaga Y."/>
            <person name="Zwiers L.-H."/>
            <person name="Turgeon B."/>
            <person name="Goodwin S."/>
            <person name="Spatafora J."/>
            <person name="Crous P."/>
            <person name="Grigoriev I."/>
        </authorList>
    </citation>
    <scope>NUCLEOTIDE SEQUENCE</scope>
    <source>
        <strain evidence="1">ATCC 200398</strain>
    </source>
</reference>
<comment type="caution">
    <text evidence="1">The sequence shown here is derived from an EMBL/GenBank/DDBJ whole genome shotgun (WGS) entry which is preliminary data.</text>
</comment>
<name>A0ACB6QQE6_9PLEO</name>
<gene>
    <name evidence="1" type="ORF">BDR25DRAFT_289340</name>
</gene>
<evidence type="ECO:0000313" key="2">
    <source>
        <dbReference type="Proteomes" id="UP000799755"/>
    </source>
</evidence>
<keyword evidence="2" id="KW-1185">Reference proteome</keyword>
<dbReference type="EMBL" id="MU003513">
    <property type="protein sequence ID" value="KAF2469136.1"/>
    <property type="molecule type" value="Genomic_DNA"/>
</dbReference>
<evidence type="ECO:0000313" key="1">
    <source>
        <dbReference type="EMBL" id="KAF2469136.1"/>
    </source>
</evidence>
<dbReference type="Proteomes" id="UP000799755">
    <property type="component" value="Unassembled WGS sequence"/>
</dbReference>
<sequence length="466" mass="51855">MGLEDAATLQWSTNCESMLPCLDQDNGGFHISPQFTSESAALSTYFPNDLPYSGNYNLTYSTPNPASSCPRSYASAHGLPGSMSNVPNSYPPSAYLIDPQKPQDVVDMSTQSRTSQFQQLQSPYENHVLPNIKVEESRDYDSRSYLPETDVQGRYPTPHDDPPLPLSDLGRSECNGTPAPDECAVDKEQPYAQLIYRALLEAPNHTMVLRDIYDWFKRNTDKAADKDMKGWQNSIRHNLSMNGAFEKVNHPSEEVKKGFMWRLTSDSLTTGVKSTTRYRKNQQNKRGQRSQHPQPQRQASGAKGGQAARRTAKFRRSQRLNDSYRSNPYSMSRSVPASAYSSGYDSNSDIPIAYTASPCYNSEVDFGEPTKKDDFGSPLARSSLSLLSSRSYSRSPHDVLIPDSAFVLPSDPSETLFYQESSTPSPPADDPLTPPSPGEWDVDTGPPTSTPFIYDDIHPNYSEFLG</sequence>
<proteinExistence type="predicted"/>